<dbReference type="EMBL" id="QXFT01001339">
    <property type="protein sequence ID" value="KAE9321414.1"/>
    <property type="molecule type" value="Genomic_DNA"/>
</dbReference>
<dbReference type="AlphaFoldDB" id="A0A6A4EF07"/>
<proteinExistence type="predicted"/>
<evidence type="ECO:0000313" key="2">
    <source>
        <dbReference type="EMBL" id="KAE8964666.1"/>
    </source>
</evidence>
<dbReference type="Proteomes" id="UP000434957">
    <property type="component" value="Unassembled WGS sequence"/>
</dbReference>
<evidence type="ECO:0000256" key="1">
    <source>
        <dbReference type="SAM" id="MobiDB-lite"/>
    </source>
</evidence>
<dbReference type="InterPro" id="IPR036554">
    <property type="entry name" value="GHMP_kinase_C_sf"/>
</dbReference>
<accession>A0A6A4EF07</accession>
<sequence length="90" mass="9631">MPELDSVREALGNEAVYRRARHMITEDERTVVGASHIRARQFAEVAAHVRKPRLSAEGGGGVSAPKHSDGAPILLDAPPQQSEAAPPTLK</sequence>
<evidence type="ECO:0000313" key="3">
    <source>
        <dbReference type="EMBL" id="KAE9321414.1"/>
    </source>
</evidence>
<feature type="region of interest" description="Disordered" evidence="1">
    <location>
        <begin position="54"/>
        <end position="90"/>
    </location>
</feature>
<keyword evidence="5" id="KW-1185">Reference proteome</keyword>
<dbReference type="Gene3D" id="3.30.70.890">
    <property type="entry name" value="GHMP kinase, C-terminal domain"/>
    <property type="match status" value="1"/>
</dbReference>
<gene>
    <name evidence="2" type="ORF">PR001_g28980</name>
    <name evidence="3" type="ORF">PR003_g17483</name>
</gene>
<evidence type="ECO:0000313" key="5">
    <source>
        <dbReference type="Proteomes" id="UP000434957"/>
    </source>
</evidence>
<evidence type="ECO:0000313" key="4">
    <source>
        <dbReference type="Proteomes" id="UP000429607"/>
    </source>
</evidence>
<comment type="caution">
    <text evidence="3">The sequence shown here is derived from an EMBL/GenBank/DDBJ whole genome shotgun (WGS) entry which is preliminary data.</text>
</comment>
<dbReference type="Proteomes" id="UP000429607">
    <property type="component" value="Unassembled WGS sequence"/>
</dbReference>
<protein>
    <submittedName>
        <fullName evidence="3">Uncharacterized protein</fullName>
    </submittedName>
</protein>
<dbReference type="EMBL" id="QXFV01005513">
    <property type="protein sequence ID" value="KAE8964666.1"/>
    <property type="molecule type" value="Genomic_DNA"/>
</dbReference>
<reference evidence="3 5" key="1">
    <citation type="submission" date="2018-08" db="EMBL/GenBank/DDBJ databases">
        <title>Genomic investigation of the strawberry pathogen Phytophthora fragariae indicates pathogenicity is determined by transcriptional variation in three key races.</title>
        <authorList>
            <person name="Adams T.M."/>
            <person name="Armitage A.D."/>
            <person name="Sobczyk M.K."/>
            <person name="Bates H.J."/>
            <person name="Dunwell J.M."/>
            <person name="Nellist C.F."/>
            <person name="Harrison R.J."/>
        </authorList>
    </citation>
    <scope>NUCLEOTIDE SEQUENCE [LARGE SCALE GENOMIC DNA]</scope>
    <source>
        <strain evidence="2 4">SCRP249</strain>
        <strain evidence="3 5">SCRP333</strain>
    </source>
</reference>
<organism evidence="3 5">
    <name type="scientific">Phytophthora rubi</name>
    <dbReference type="NCBI Taxonomy" id="129364"/>
    <lineage>
        <taxon>Eukaryota</taxon>
        <taxon>Sar</taxon>
        <taxon>Stramenopiles</taxon>
        <taxon>Oomycota</taxon>
        <taxon>Peronosporomycetes</taxon>
        <taxon>Peronosporales</taxon>
        <taxon>Peronosporaceae</taxon>
        <taxon>Phytophthora</taxon>
    </lineage>
</organism>
<name>A0A6A4EF07_9STRA</name>